<keyword evidence="1" id="KW-0472">Membrane</keyword>
<feature type="transmembrane region" description="Helical" evidence="1">
    <location>
        <begin position="75"/>
        <end position="95"/>
    </location>
</feature>
<feature type="transmembrane region" description="Helical" evidence="1">
    <location>
        <begin position="47"/>
        <end position="68"/>
    </location>
</feature>
<evidence type="ECO:0000313" key="3">
    <source>
        <dbReference type="Proteomes" id="UP000278143"/>
    </source>
</evidence>
<feature type="transmembrane region" description="Helical" evidence="1">
    <location>
        <begin position="225"/>
        <end position="255"/>
    </location>
</feature>
<organism evidence="2 3">
    <name type="scientific">Syncephalis pseudoplumigaleata</name>
    <dbReference type="NCBI Taxonomy" id="1712513"/>
    <lineage>
        <taxon>Eukaryota</taxon>
        <taxon>Fungi</taxon>
        <taxon>Fungi incertae sedis</taxon>
        <taxon>Zoopagomycota</taxon>
        <taxon>Zoopagomycotina</taxon>
        <taxon>Zoopagomycetes</taxon>
        <taxon>Zoopagales</taxon>
        <taxon>Piptocephalidaceae</taxon>
        <taxon>Syncephalis</taxon>
    </lineage>
</organism>
<keyword evidence="1" id="KW-1133">Transmembrane helix</keyword>
<evidence type="ECO:0000256" key="1">
    <source>
        <dbReference type="SAM" id="Phobius"/>
    </source>
</evidence>
<sequence>MGELIQSLGIPTTPSGEVSIVQFVMDTPSEERALLQARLTGIQYQLALNYMASLVFARNLAVIIKLLYAQPHNLTAWLCVIPALLGMVHGMVSSFSFAVGSANCRTMVWFVTCALTVSTMSNSFIVLQKAYLALCRQWWILSIGTPLILLQLGFAYLTIWYSPITLEANSGCVVHYPDFIPWYWFGLIIPINAFFSGIFSYVTYKQYIIYKSDAWRLLARKGIEIMCLVILCNLICGTCIFLRIGGHSTIFFFVVDW</sequence>
<accession>A0A4P9YUJ9</accession>
<dbReference type="AlphaFoldDB" id="A0A4P9YUJ9"/>
<protein>
    <recommendedName>
        <fullName evidence="4">G-protein coupled receptors family 2 profile 2 domain-containing protein</fullName>
    </recommendedName>
</protein>
<feature type="transmembrane region" description="Helical" evidence="1">
    <location>
        <begin position="139"/>
        <end position="162"/>
    </location>
</feature>
<name>A0A4P9YUJ9_9FUNG</name>
<dbReference type="Proteomes" id="UP000278143">
    <property type="component" value="Unassembled WGS sequence"/>
</dbReference>
<reference evidence="3" key="1">
    <citation type="journal article" date="2018" name="Nat. Microbiol.">
        <title>Leveraging single-cell genomics to expand the fungal tree of life.</title>
        <authorList>
            <person name="Ahrendt S.R."/>
            <person name="Quandt C.A."/>
            <person name="Ciobanu D."/>
            <person name="Clum A."/>
            <person name="Salamov A."/>
            <person name="Andreopoulos B."/>
            <person name="Cheng J.F."/>
            <person name="Woyke T."/>
            <person name="Pelin A."/>
            <person name="Henrissat B."/>
            <person name="Reynolds N.K."/>
            <person name="Benny G.L."/>
            <person name="Smith M.E."/>
            <person name="James T.Y."/>
            <person name="Grigoriev I.V."/>
        </authorList>
    </citation>
    <scope>NUCLEOTIDE SEQUENCE [LARGE SCALE GENOMIC DNA]</scope>
    <source>
        <strain evidence="3">Benny S71-1</strain>
    </source>
</reference>
<evidence type="ECO:0008006" key="4">
    <source>
        <dbReference type="Google" id="ProtNLM"/>
    </source>
</evidence>
<dbReference type="EMBL" id="KZ991546">
    <property type="protein sequence ID" value="RKP22881.1"/>
    <property type="molecule type" value="Genomic_DNA"/>
</dbReference>
<feature type="transmembrane region" description="Helical" evidence="1">
    <location>
        <begin position="182"/>
        <end position="204"/>
    </location>
</feature>
<gene>
    <name evidence="2" type="ORF">SYNPS1DRAFT_25190</name>
</gene>
<keyword evidence="1" id="KW-0812">Transmembrane</keyword>
<dbReference type="OrthoDB" id="10349515at2759"/>
<evidence type="ECO:0000313" key="2">
    <source>
        <dbReference type="EMBL" id="RKP22881.1"/>
    </source>
</evidence>
<proteinExistence type="predicted"/>
<keyword evidence="3" id="KW-1185">Reference proteome</keyword>
<feature type="transmembrane region" description="Helical" evidence="1">
    <location>
        <begin position="107"/>
        <end position="127"/>
    </location>
</feature>